<accession>D8LWC7</accession>
<keyword evidence="3" id="KW-1185">Reference proteome</keyword>
<dbReference type="GeneID" id="24917804"/>
<proteinExistence type="predicted"/>
<protein>
    <submittedName>
        <fullName evidence="2">Uncharacterized protein</fullName>
    </submittedName>
</protein>
<reference evidence="2" key="1">
    <citation type="submission" date="2010-02" db="EMBL/GenBank/DDBJ databases">
        <title>Sequencing and annotation of the Blastocystis hominis genome.</title>
        <authorList>
            <person name="Wincker P."/>
        </authorList>
    </citation>
    <scope>NUCLEOTIDE SEQUENCE</scope>
    <source>
        <strain evidence="2">Singapore isolate B</strain>
    </source>
</reference>
<evidence type="ECO:0000256" key="1">
    <source>
        <dbReference type="SAM" id="MobiDB-lite"/>
    </source>
</evidence>
<dbReference type="OrthoDB" id="10525616at2759"/>
<feature type="region of interest" description="Disordered" evidence="1">
    <location>
        <begin position="1"/>
        <end position="21"/>
    </location>
</feature>
<dbReference type="AlphaFoldDB" id="D8LWC7"/>
<dbReference type="Proteomes" id="UP000008312">
    <property type="component" value="Unassembled WGS sequence"/>
</dbReference>
<feature type="compositionally biased region" description="Basic and acidic residues" evidence="1">
    <location>
        <begin position="1"/>
        <end position="10"/>
    </location>
</feature>
<dbReference type="InParanoid" id="D8LWC7"/>
<name>D8LWC7_BLAHO</name>
<sequence>MSEPAEKSSETGEAAQSTDKVKSIEEVDQLMSLNKEKVNVAALTELGSKYMLPTEIGTLISNLSSIKYTTDPFIELYYFYKTMEQNDASFKQNTGNPFFDYRTKEAIASRNELRRIAFLNSFDSKTLGVTEYRDFRKQAKQLEFEILSLDEDESSKELHIRLLSQIESGYSDILKIERCHLRLDNSTNSFAQAFLKHDIEEAHHHLLKAFSIDRSSTGQLSVKPKGLLRVLSYQKGKKLLLAAAPFFTKEVWKCLLSILIPYLLIWTGDEAQREVTDRVLRTIQSYLESEQADLSFLTAVLNSFIQQKTYPCFYDVGKRP</sequence>
<gene>
    <name evidence="2" type="ORF">GSBLH_T00000495001</name>
</gene>
<dbReference type="RefSeq" id="XP_012894164.1">
    <property type="nucleotide sequence ID" value="XM_013038710.1"/>
</dbReference>
<evidence type="ECO:0000313" key="3">
    <source>
        <dbReference type="Proteomes" id="UP000008312"/>
    </source>
</evidence>
<organism evidence="2">
    <name type="scientific">Blastocystis hominis</name>
    <dbReference type="NCBI Taxonomy" id="12968"/>
    <lineage>
        <taxon>Eukaryota</taxon>
        <taxon>Sar</taxon>
        <taxon>Stramenopiles</taxon>
        <taxon>Bigyra</taxon>
        <taxon>Opalozoa</taxon>
        <taxon>Opalinata</taxon>
        <taxon>Blastocystidae</taxon>
        <taxon>Blastocystis</taxon>
    </lineage>
</organism>
<dbReference type="EMBL" id="FN668638">
    <property type="protein sequence ID" value="CBK20116.2"/>
    <property type="molecule type" value="Genomic_DNA"/>
</dbReference>
<evidence type="ECO:0000313" key="2">
    <source>
        <dbReference type="EMBL" id="CBK20116.2"/>
    </source>
</evidence>